<evidence type="ECO:0000259" key="5">
    <source>
        <dbReference type="Pfam" id="PF07940"/>
    </source>
</evidence>
<keyword evidence="3" id="KW-0574">Periplasm</keyword>
<feature type="domain" description="Heparin-sulfate lyase N-terminal" evidence="6">
    <location>
        <begin position="38"/>
        <end position="326"/>
    </location>
</feature>
<reference evidence="7 8" key="1">
    <citation type="submission" date="2016-03" db="EMBL/GenBank/DDBJ databases">
        <authorList>
            <person name="Ploux O."/>
        </authorList>
    </citation>
    <scope>NUCLEOTIDE SEQUENCE [LARGE SCALE GENOMIC DNA]</scope>
    <source>
        <strain evidence="7 8">R-45363</strain>
    </source>
</reference>
<evidence type="ECO:0000313" key="8">
    <source>
        <dbReference type="Proteomes" id="UP000078090"/>
    </source>
</evidence>
<organism evidence="7 8">
    <name type="scientific">Methylomonas methanica</name>
    <dbReference type="NCBI Taxonomy" id="421"/>
    <lineage>
        <taxon>Bacteria</taxon>
        <taxon>Pseudomonadati</taxon>
        <taxon>Pseudomonadota</taxon>
        <taxon>Gammaproteobacteria</taxon>
        <taxon>Methylococcales</taxon>
        <taxon>Methylococcaceae</taxon>
        <taxon>Methylomonas</taxon>
    </lineage>
</organism>
<dbReference type="Gene3D" id="2.70.98.70">
    <property type="match status" value="1"/>
</dbReference>
<dbReference type="Pfam" id="PF07940">
    <property type="entry name" value="Hepar_II_III_C"/>
    <property type="match status" value="1"/>
</dbReference>
<dbReference type="AlphaFoldDB" id="A0A177MSP7"/>
<dbReference type="OrthoDB" id="9763014at2"/>
<evidence type="ECO:0000259" key="6">
    <source>
        <dbReference type="Pfam" id="PF16889"/>
    </source>
</evidence>
<sequence length="711" mass="79682">MKPSYPIMESSAPSDAPSETVFPTQSLLATPFAALTHAELLAHFRQRDLDNYFPLSAGKAKHVAGAAPILDNQFTLNNETHRLGEKFDWLHNPSPDLEWLILLHKFYYSRDLALAYDCSGDDCYANKWVALVSSWIEHVPDGFVNSQVTGRRLQQWLLAYHYFVPGRQCSAITAEFLLALLGSIQSQAVFLSRNLTPQGNHRTIELSAIFAVALLFPELSQSAELLAFAQHELLANLREDILADGVQKELSTDYHHTVLKNFLRVRELADLNRLTLPVEFDAVMRKALEFSIYAHKPDGWLPAINDGDINSYLSLLRKAQRYYPSDALSYVLSQGEQGKPPVQRSRLFADSGYCILRSGWAERPYADGRYLFFDCGQLGFGSHGHYDLLSFEMAAYGRSLIVDPGRYTYHEYDSDGVNWRLAFKGTSAHNTVMVDGKDQIAYQCHEPVGPQPRAAVLIFESNQGFDFVHGRALSPRYEVEHQRSIFFAEAEYWIISDLLLASEAHRYEQFFHLAPEAQGQTERLEAEQGHGIQAPDLLIAQARRAEVATSLEPGWVSSEYGVKHPAPVLSFSQQCKGSGWFQTVLYPYKDSAPALHVEAISVTSLGQTVPATQALALIIRIQSETTTYHDCFFVAHQPGLSEYHFADVICRAQLVFIRRDAEDGILSVRAYAAEWLEIGGRKLLDSIGKPVCLNYAKGRLQIDAIDGSVPA</sequence>
<name>A0A177MSP7_METMH</name>
<dbReference type="InterPro" id="IPR031680">
    <property type="entry name" value="Hepar_II_III_N"/>
</dbReference>
<keyword evidence="4" id="KW-0456">Lyase</keyword>
<dbReference type="GO" id="GO:0016829">
    <property type="term" value="F:lyase activity"/>
    <property type="evidence" value="ECO:0007669"/>
    <property type="project" value="UniProtKB-KW"/>
</dbReference>
<comment type="caution">
    <text evidence="7">The sequence shown here is derived from an EMBL/GenBank/DDBJ whole genome shotgun (WGS) entry which is preliminary data.</text>
</comment>
<comment type="subcellular location">
    <subcellularLocation>
        <location evidence="1">Periplasm</location>
    </subcellularLocation>
</comment>
<accession>A0A177MSP7</accession>
<dbReference type="RefSeq" id="WP_064006912.1">
    <property type="nucleotide sequence ID" value="NZ_LUUG01000043.1"/>
</dbReference>
<dbReference type="SUPFAM" id="SSF48230">
    <property type="entry name" value="Chondroitin AC/alginate lyase"/>
    <property type="match status" value="1"/>
</dbReference>
<evidence type="ECO:0000256" key="3">
    <source>
        <dbReference type="ARBA" id="ARBA00022764"/>
    </source>
</evidence>
<dbReference type="PANTHER" id="PTHR39210:SF1">
    <property type="entry name" value="HEPARIN-SULFATE LYASE"/>
    <property type="match status" value="1"/>
</dbReference>
<dbReference type="InterPro" id="IPR008929">
    <property type="entry name" value="Chondroitin_lyas"/>
</dbReference>
<evidence type="ECO:0000313" key="7">
    <source>
        <dbReference type="EMBL" id="OAI08721.1"/>
    </source>
</evidence>
<dbReference type="InterPro" id="IPR012480">
    <property type="entry name" value="Hepar_II_III_C"/>
</dbReference>
<dbReference type="Proteomes" id="UP000078090">
    <property type="component" value="Unassembled WGS sequence"/>
</dbReference>
<dbReference type="Gene3D" id="1.50.10.100">
    <property type="entry name" value="Chondroitin AC/alginate lyase"/>
    <property type="match status" value="1"/>
</dbReference>
<evidence type="ECO:0000256" key="1">
    <source>
        <dbReference type="ARBA" id="ARBA00004418"/>
    </source>
</evidence>
<protein>
    <submittedName>
        <fullName evidence="7">Uncharacterized protein</fullName>
    </submittedName>
</protein>
<dbReference type="GO" id="GO:0042597">
    <property type="term" value="C:periplasmic space"/>
    <property type="evidence" value="ECO:0007669"/>
    <property type="project" value="UniProtKB-SubCell"/>
</dbReference>
<proteinExistence type="predicted"/>
<dbReference type="PANTHER" id="PTHR39210">
    <property type="entry name" value="HEPARIN-SULFATE LYASE"/>
    <property type="match status" value="1"/>
</dbReference>
<evidence type="ECO:0000256" key="4">
    <source>
        <dbReference type="ARBA" id="ARBA00023239"/>
    </source>
</evidence>
<keyword evidence="2" id="KW-0732">Signal</keyword>
<gene>
    <name evidence="7" type="ORF">A1332_06460</name>
</gene>
<evidence type="ECO:0000256" key="2">
    <source>
        <dbReference type="ARBA" id="ARBA00022729"/>
    </source>
</evidence>
<dbReference type="EMBL" id="LUUG01000043">
    <property type="protein sequence ID" value="OAI08721.1"/>
    <property type="molecule type" value="Genomic_DNA"/>
</dbReference>
<feature type="domain" description="Heparinase II/III-like C-terminal" evidence="5">
    <location>
        <begin position="343"/>
        <end position="566"/>
    </location>
</feature>
<dbReference type="Pfam" id="PF16889">
    <property type="entry name" value="Hepar_II_III_N"/>
    <property type="match status" value="1"/>
</dbReference>